<proteinExistence type="predicted"/>
<gene>
    <name evidence="1" type="ORF">PM001_LOCUS3383</name>
</gene>
<reference evidence="1" key="1">
    <citation type="submission" date="2024-01" db="EMBL/GenBank/DDBJ databases">
        <authorList>
            <person name="Webb A."/>
        </authorList>
    </citation>
    <scope>NUCLEOTIDE SEQUENCE</scope>
    <source>
        <strain evidence="1">Pm1</strain>
    </source>
</reference>
<dbReference type="AlphaFoldDB" id="A0AAV1T861"/>
<sequence>MKSEDVSIKTQAQPLAVIDSGTATRCTILLNLSTNTRIPAFPRASLGNPKTKPLRRIHSNLPELVEAVKVHAVED</sequence>
<dbReference type="EMBL" id="CAKLBY020000031">
    <property type="protein sequence ID" value="CAK7906692.1"/>
    <property type="molecule type" value="Genomic_DNA"/>
</dbReference>
<name>A0AAV1T861_9STRA</name>
<evidence type="ECO:0000313" key="1">
    <source>
        <dbReference type="EMBL" id="CAK7906692.1"/>
    </source>
</evidence>
<evidence type="ECO:0000313" key="2">
    <source>
        <dbReference type="Proteomes" id="UP001162060"/>
    </source>
</evidence>
<accession>A0AAV1T861</accession>
<comment type="caution">
    <text evidence="1">The sequence shown here is derived from an EMBL/GenBank/DDBJ whole genome shotgun (WGS) entry which is preliminary data.</text>
</comment>
<protein>
    <submittedName>
        <fullName evidence="1">Uncharacterized protein</fullName>
    </submittedName>
</protein>
<organism evidence="1 2">
    <name type="scientific">Peronospora matthiolae</name>
    <dbReference type="NCBI Taxonomy" id="2874970"/>
    <lineage>
        <taxon>Eukaryota</taxon>
        <taxon>Sar</taxon>
        <taxon>Stramenopiles</taxon>
        <taxon>Oomycota</taxon>
        <taxon>Peronosporomycetes</taxon>
        <taxon>Peronosporales</taxon>
        <taxon>Peronosporaceae</taxon>
        <taxon>Peronospora</taxon>
    </lineage>
</organism>
<dbReference type="Proteomes" id="UP001162060">
    <property type="component" value="Unassembled WGS sequence"/>
</dbReference>